<sequence>MVAEIPVTDPFLASVLETSRAARAQALQLAELIEQHKREDADGSLQITRQHKVLVANIAQLRGLHRSACFAARDTKGATAEARQEVDKLHLQLQNLKYEQMHLRGEIEACESFNHRYQELPLIPVEEFLAQHPEHANDDENTLMIARIAHEKAEREALEQQRQELLKRKQKLTAENKKRRDDLANLDKDLEKFIDAAKPIIKLLGQQA</sequence>
<dbReference type="Proteomes" id="UP000275385">
    <property type="component" value="Unassembled WGS sequence"/>
</dbReference>
<comment type="caution">
    <text evidence="5">The sequence shown here is derived from an EMBL/GenBank/DDBJ whole genome shotgun (WGS) entry which is preliminary data.</text>
</comment>
<dbReference type="Pfam" id="PF09766">
    <property type="entry name" value="FmiP_Thoc5"/>
    <property type="match status" value="1"/>
</dbReference>
<evidence type="ECO:0000313" key="5">
    <source>
        <dbReference type="EMBL" id="RKU42726.1"/>
    </source>
</evidence>
<accession>A0A420Y4B0</accession>
<evidence type="ECO:0000256" key="1">
    <source>
        <dbReference type="ARBA" id="ARBA00004123"/>
    </source>
</evidence>
<dbReference type="GO" id="GO:0006406">
    <property type="term" value="P:mRNA export from nucleus"/>
    <property type="evidence" value="ECO:0007669"/>
    <property type="project" value="TreeGrafter"/>
</dbReference>
<evidence type="ECO:0000256" key="4">
    <source>
        <dbReference type="SAM" id="Coils"/>
    </source>
</evidence>
<feature type="coiled-coil region" evidence="4">
    <location>
        <begin position="143"/>
        <end position="189"/>
    </location>
</feature>
<keyword evidence="6" id="KW-1185">Reference proteome</keyword>
<dbReference type="PANTHER" id="PTHR13375:SF3">
    <property type="entry name" value="THO COMPLEX SUBUNIT 5 HOMOLOG"/>
    <property type="match status" value="1"/>
</dbReference>
<evidence type="ECO:0008006" key="7">
    <source>
        <dbReference type="Google" id="ProtNLM"/>
    </source>
</evidence>
<keyword evidence="3" id="KW-0539">Nucleus</keyword>
<dbReference type="AlphaFoldDB" id="A0A420Y4B0"/>
<keyword evidence="4" id="KW-0175">Coiled coil</keyword>
<comment type="subcellular location">
    <subcellularLocation>
        <location evidence="1">Nucleus</location>
    </subcellularLocation>
</comment>
<evidence type="ECO:0000256" key="3">
    <source>
        <dbReference type="ARBA" id="ARBA00023242"/>
    </source>
</evidence>
<dbReference type="InterPro" id="IPR019163">
    <property type="entry name" value="THO_Thoc5"/>
</dbReference>
<evidence type="ECO:0000313" key="6">
    <source>
        <dbReference type="Proteomes" id="UP000275385"/>
    </source>
</evidence>
<name>A0A420Y4B0_9PEZI</name>
<dbReference type="PANTHER" id="PTHR13375">
    <property type="entry name" value="FMS INTERACTING PROTEIN"/>
    <property type="match status" value="1"/>
</dbReference>
<dbReference type="STRING" id="177199.A0A420Y4B0"/>
<organism evidence="5 6">
    <name type="scientific">Coniochaeta pulveracea</name>
    <dbReference type="NCBI Taxonomy" id="177199"/>
    <lineage>
        <taxon>Eukaryota</taxon>
        <taxon>Fungi</taxon>
        <taxon>Dikarya</taxon>
        <taxon>Ascomycota</taxon>
        <taxon>Pezizomycotina</taxon>
        <taxon>Sordariomycetes</taxon>
        <taxon>Sordariomycetidae</taxon>
        <taxon>Coniochaetales</taxon>
        <taxon>Coniochaetaceae</taxon>
        <taxon>Coniochaeta</taxon>
    </lineage>
</organism>
<comment type="similarity">
    <text evidence="2">Belongs to the THOC5 family.</text>
</comment>
<dbReference type="EMBL" id="QVQW01000052">
    <property type="protein sequence ID" value="RKU42726.1"/>
    <property type="molecule type" value="Genomic_DNA"/>
</dbReference>
<dbReference type="GO" id="GO:0003729">
    <property type="term" value="F:mRNA binding"/>
    <property type="evidence" value="ECO:0007669"/>
    <property type="project" value="TreeGrafter"/>
</dbReference>
<dbReference type="GO" id="GO:0000445">
    <property type="term" value="C:THO complex part of transcription export complex"/>
    <property type="evidence" value="ECO:0007669"/>
    <property type="project" value="TreeGrafter"/>
</dbReference>
<gene>
    <name evidence="5" type="ORF">DL546_004104</name>
</gene>
<proteinExistence type="inferred from homology"/>
<reference evidence="5 6" key="1">
    <citation type="submission" date="2018-08" db="EMBL/GenBank/DDBJ databases">
        <title>Draft genome of the lignicolous fungus Coniochaeta pulveracea.</title>
        <authorList>
            <person name="Borstlap C.J."/>
            <person name="De Witt R.N."/>
            <person name="Botha A."/>
            <person name="Volschenk H."/>
        </authorList>
    </citation>
    <scope>NUCLEOTIDE SEQUENCE [LARGE SCALE GENOMIC DNA]</scope>
    <source>
        <strain evidence="5 6">CAB683</strain>
    </source>
</reference>
<dbReference type="OrthoDB" id="20582at2759"/>
<evidence type="ECO:0000256" key="2">
    <source>
        <dbReference type="ARBA" id="ARBA00008044"/>
    </source>
</evidence>
<protein>
    <recommendedName>
        <fullName evidence="7">THO complex subunit 5</fullName>
    </recommendedName>
</protein>